<accession>A0ABR1AP62</accession>
<name>A0ABR1AP62_POLSC</name>
<feature type="region of interest" description="Disordered" evidence="1">
    <location>
        <begin position="1"/>
        <end position="21"/>
    </location>
</feature>
<gene>
    <name evidence="2" type="ORF">RUM44_011085</name>
</gene>
<evidence type="ECO:0000313" key="3">
    <source>
        <dbReference type="Proteomes" id="UP001359485"/>
    </source>
</evidence>
<comment type="caution">
    <text evidence="2">The sequence shown here is derived from an EMBL/GenBank/DDBJ whole genome shotgun (WGS) entry which is preliminary data.</text>
</comment>
<dbReference type="EMBL" id="JAWJWF010000046">
    <property type="protein sequence ID" value="KAK6624226.1"/>
    <property type="molecule type" value="Genomic_DNA"/>
</dbReference>
<dbReference type="Proteomes" id="UP001359485">
    <property type="component" value="Unassembled WGS sequence"/>
</dbReference>
<keyword evidence="3" id="KW-1185">Reference proteome</keyword>
<proteinExistence type="predicted"/>
<reference evidence="2 3" key="1">
    <citation type="submission" date="2023-09" db="EMBL/GenBank/DDBJ databases">
        <title>Genomes of two closely related lineages of the louse Polyplax serrata with different host specificities.</title>
        <authorList>
            <person name="Martinu J."/>
            <person name="Tarabai H."/>
            <person name="Stefka J."/>
            <person name="Hypsa V."/>
        </authorList>
    </citation>
    <scope>NUCLEOTIDE SEQUENCE [LARGE SCALE GENOMIC DNA]</scope>
    <source>
        <strain evidence="2">98ZLc_SE</strain>
    </source>
</reference>
<organism evidence="2 3">
    <name type="scientific">Polyplax serrata</name>
    <name type="common">Common mouse louse</name>
    <dbReference type="NCBI Taxonomy" id="468196"/>
    <lineage>
        <taxon>Eukaryota</taxon>
        <taxon>Metazoa</taxon>
        <taxon>Ecdysozoa</taxon>
        <taxon>Arthropoda</taxon>
        <taxon>Hexapoda</taxon>
        <taxon>Insecta</taxon>
        <taxon>Pterygota</taxon>
        <taxon>Neoptera</taxon>
        <taxon>Paraneoptera</taxon>
        <taxon>Psocodea</taxon>
        <taxon>Troctomorpha</taxon>
        <taxon>Phthiraptera</taxon>
        <taxon>Anoplura</taxon>
        <taxon>Polyplacidae</taxon>
        <taxon>Polyplax</taxon>
    </lineage>
</organism>
<protein>
    <submittedName>
        <fullName evidence="2">Uncharacterized protein</fullName>
    </submittedName>
</protein>
<sequence length="153" mass="17057">MHCPSAERVQSKKDSSSKKQPASDAKLNACFSHLKEYCLLLLLWNPSILLSTVKLNNLTVNFNDEILMNGPIDGGTSGEEGLRETSRCFSCLANHPVLVLSYGFDESKRVPNWRKNTGIVKLCKKLLPASVEGYVERNPLKEEKELKLDSPHG</sequence>
<evidence type="ECO:0000256" key="1">
    <source>
        <dbReference type="SAM" id="MobiDB-lite"/>
    </source>
</evidence>
<evidence type="ECO:0000313" key="2">
    <source>
        <dbReference type="EMBL" id="KAK6624226.1"/>
    </source>
</evidence>